<dbReference type="GO" id="GO:0004519">
    <property type="term" value="F:endonuclease activity"/>
    <property type="evidence" value="ECO:0007669"/>
    <property type="project" value="UniProtKB-KW"/>
</dbReference>
<comment type="caution">
    <text evidence="2">The sequence shown here is derived from an EMBL/GenBank/DDBJ whole genome shotgun (WGS) entry which is preliminary data.</text>
</comment>
<dbReference type="AlphaFoldDB" id="A0AA41YA61"/>
<name>A0AA41YA61_9BACT</name>
<keyword evidence="2" id="KW-0255">Endonuclease</keyword>
<evidence type="ECO:0000313" key="3">
    <source>
        <dbReference type="Proteomes" id="UP001163821"/>
    </source>
</evidence>
<keyword evidence="3" id="KW-1185">Reference proteome</keyword>
<accession>A0AA41YA61</accession>
<dbReference type="Pfam" id="PF13391">
    <property type="entry name" value="HNH_2"/>
    <property type="match status" value="1"/>
</dbReference>
<dbReference type="InterPro" id="IPR003615">
    <property type="entry name" value="HNH_nuc"/>
</dbReference>
<evidence type="ECO:0000259" key="1">
    <source>
        <dbReference type="Pfam" id="PF13391"/>
    </source>
</evidence>
<gene>
    <name evidence="2" type="ORF">N2K84_13700</name>
</gene>
<proteinExistence type="predicted"/>
<sequence length="256" mass="29687">MERRNWTRQELILALNLYLKLPFGKLHHNTPEIIHLATILNRTPNSIAMRLSNFASVDPFHQQRGIKGLTGGIKQVQPIWDEFVNDKEELLFESERILADLEHQTLENKYAEILSGTENLKGETKTREVKTRVNQNIFRQIVLANYSSRCAITGIDLPDLLVASHIIPWAKNEQERLNPENGICLSSLYDKAFDKGLIAINEKYQILISGELRKREHEKFYPTFFAPLAKLTLHLPKKYLPKKEFLQFHLETVFKG</sequence>
<keyword evidence="2" id="KW-0378">Hydrolase</keyword>
<protein>
    <submittedName>
        <fullName evidence="2">HNH endonuclease</fullName>
    </submittedName>
</protein>
<reference evidence="2" key="1">
    <citation type="submission" date="2022-10" db="EMBL/GenBank/DDBJ databases">
        <title>Gaoshiqiia sediminis gen. nov., sp. nov., isolated from coastal sediment.</title>
        <authorList>
            <person name="Yu W.X."/>
            <person name="Mu D.S."/>
            <person name="Du J.Z."/>
            <person name="Liang Y.Q."/>
        </authorList>
    </citation>
    <scope>NUCLEOTIDE SEQUENCE</scope>
    <source>
        <strain evidence="2">A06</strain>
    </source>
</reference>
<dbReference type="RefSeq" id="WP_282592388.1">
    <property type="nucleotide sequence ID" value="NZ_JAPAAF010000022.1"/>
</dbReference>
<dbReference type="Proteomes" id="UP001163821">
    <property type="component" value="Unassembled WGS sequence"/>
</dbReference>
<dbReference type="EMBL" id="JAPAAF010000022">
    <property type="protein sequence ID" value="MCW0483793.1"/>
    <property type="molecule type" value="Genomic_DNA"/>
</dbReference>
<organism evidence="2 3">
    <name type="scientific">Gaoshiqia sediminis</name>
    <dbReference type="NCBI Taxonomy" id="2986998"/>
    <lineage>
        <taxon>Bacteria</taxon>
        <taxon>Pseudomonadati</taxon>
        <taxon>Bacteroidota</taxon>
        <taxon>Bacteroidia</taxon>
        <taxon>Marinilabiliales</taxon>
        <taxon>Prolixibacteraceae</taxon>
        <taxon>Gaoshiqia</taxon>
    </lineage>
</organism>
<keyword evidence="2" id="KW-0540">Nuclease</keyword>
<evidence type="ECO:0000313" key="2">
    <source>
        <dbReference type="EMBL" id="MCW0483793.1"/>
    </source>
</evidence>
<feature type="domain" description="HNH nuclease" evidence="1">
    <location>
        <begin position="150"/>
        <end position="201"/>
    </location>
</feature>